<evidence type="ECO:0000313" key="1">
    <source>
        <dbReference type="EMBL" id="KAL0014856.1"/>
    </source>
</evidence>
<proteinExistence type="predicted"/>
<gene>
    <name evidence="1" type="ORF">SO802_001925</name>
</gene>
<dbReference type="Proteomes" id="UP001459277">
    <property type="component" value="Unassembled WGS sequence"/>
</dbReference>
<protein>
    <recommendedName>
        <fullName evidence="3">Secreted protein</fullName>
    </recommendedName>
</protein>
<dbReference type="AlphaFoldDB" id="A0AAW2E1H3"/>
<evidence type="ECO:0008006" key="3">
    <source>
        <dbReference type="Google" id="ProtNLM"/>
    </source>
</evidence>
<keyword evidence="2" id="KW-1185">Reference proteome</keyword>
<organism evidence="1 2">
    <name type="scientific">Lithocarpus litseifolius</name>
    <dbReference type="NCBI Taxonomy" id="425828"/>
    <lineage>
        <taxon>Eukaryota</taxon>
        <taxon>Viridiplantae</taxon>
        <taxon>Streptophyta</taxon>
        <taxon>Embryophyta</taxon>
        <taxon>Tracheophyta</taxon>
        <taxon>Spermatophyta</taxon>
        <taxon>Magnoliopsida</taxon>
        <taxon>eudicotyledons</taxon>
        <taxon>Gunneridae</taxon>
        <taxon>Pentapetalae</taxon>
        <taxon>rosids</taxon>
        <taxon>fabids</taxon>
        <taxon>Fagales</taxon>
        <taxon>Fagaceae</taxon>
        <taxon>Lithocarpus</taxon>
    </lineage>
</organism>
<accession>A0AAW2E1H3</accession>
<reference evidence="1 2" key="1">
    <citation type="submission" date="2024-01" db="EMBL/GenBank/DDBJ databases">
        <title>A telomere-to-telomere, gap-free genome of sweet tea (Lithocarpus litseifolius).</title>
        <authorList>
            <person name="Zhou J."/>
        </authorList>
    </citation>
    <scope>NUCLEOTIDE SEQUENCE [LARGE SCALE GENOMIC DNA]</scope>
    <source>
        <strain evidence="1">Zhou-2022a</strain>
        <tissue evidence="1">Leaf</tissue>
    </source>
</reference>
<comment type="caution">
    <text evidence="1">The sequence shown here is derived from an EMBL/GenBank/DDBJ whole genome shotgun (WGS) entry which is preliminary data.</text>
</comment>
<sequence length="92" mass="9988">MFSIILSLRGSLECVVVAVLEIMLTGFRPSLPPLLVTVAAIGHHVSAVVAVRSSTTTNTFVGRFQSDQALEICFSGRNQATKYNSFSSVERR</sequence>
<name>A0AAW2E1H3_9ROSI</name>
<evidence type="ECO:0000313" key="2">
    <source>
        <dbReference type="Proteomes" id="UP001459277"/>
    </source>
</evidence>
<dbReference type="EMBL" id="JAZDWU010000001">
    <property type="protein sequence ID" value="KAL0014856.1"/>
    <property type="molecule type" value="Genomic_DNA"/>
</dbReference>